<dbReference type="InterPro" id="IPR032710">
    <property type="entry name" value="NTF2-like_dom_sf"/>
</dbReference>
<dbReference type="InterPro" id="IPR037401">
    <property type="entry name" value="SnoaL-like"/>
</dbReference>
<accession>A0A316TRR2</accession>
<feature type="signal peptide" evidence="1">
    <location>
        <begin position="1"/>
        <end position="24"/>
    </location>
</feature>
<feature type="chain" id="PRO_5016408620" description="SnoaL-like domain-containing protein" evidence="1">
    <location>
        <begin position="25"/>
        <end position="165"/>
    </location>
</feature>
<sequence>MNSLYKIFLIGTLLTSLICTACQAQSNDGIAAEYPAEKAEIMQTWNEIVESVKAGDIDKLISFHAYGPKFTEFKQGAPRNGGVENEAFERGVFGSVLEVVRMDANDLKIAVYHENVAVVTFHSDFHLQFEEELAVVNDQISLVFAKNNQGDWKIVHEHHSPLSQS</sequence>
<evidence type="ECO:0000259" key="2">
    <source>
        <dbReference type="Pfam" id="PF13474"/>
    </source>
</evidence>
<reference evidence="3 4" key="1">
    <citation type="submission" date="2018-05" db="EMBL/GenBank/DDBJ databases">
        <title>Rhodohalobacter halophilus gen. nov., sp. nov., a moderately halophilic member of the family Balneolaceae.</title>
        <authorList>
            <person name="Liu Z.-W."/>
        </authorList>
    </citation>
    <scope>NUCLEOTIDE SEQUENCE [LARGE SCALE GENOMIC DNA]</scope>
    <source>
        <strain evidence="3 4">8A47</strain>
    </source>
</reference>
<dbReference type="Gene3D" id="3.10.450.50">
    <property type="match status" value="1"/>
</dbReference>
<dbReference type="AlphaFoldDB" id="A0A316TRR2"/>
<dbReference type="RefSeq" id="WP_109645986.1">
    <property type="nucleotide sequence ID" value="NZ_QGGB01000004.1"/>
</dbReference>
<comment type="caution">
    <text evidence="3">The sequence shown here is derived from an EMBL/GenBank/DDBJ whole genome shotgun (WGS) entry which is preliminary data.</text>
</comment>
<keyword evidence="4" id="KW-1185">Reference proteome</keyword>
<dbReference type="SUPFAM" id="SSF54427">
    <property type="entry name" value="NTF2-like"/>
    <property type="match status" value="1"/>
</dbReference>
<dbReference type="Proteomes" id="UP000245533">
    <property type="component" value="Unassembled WGS sequence"/>
</dbReference>
<gene>
    <name evidence="3" type="ORF">DDZ15_05210</name>
</gene>
<dbReference type="Pfam" id="PF13474">
    <property type="entry name" value="SnoaL_3"/>
    <property type="match status" value="1"/>
</dbReference>
<proteinExistence type="predicted"/>
<evidence type="ECO:0000313" key="4">
    <source>
        <dbReference type="Proteomes" id="UP000245533"/>
    </source>
</evidence>
<organism evidence="3 4">
    <name type="scientific">Rhodohalobacter mucosus</name>
    <dbReference type="NCBI Taxonomy" id="2079485"/>
    <lineage>
        <taxon>Bacteria</taxon>
        <taxon>Pseudomonadati</taxon>
        <taxon>Balneolota</taxon>
        <taxon>Balneolia</taxon>
        <taxon>Balneolales</taxon>
        <taxon>Balneolaceae</taxon>
        <taxon>Rhodohalobacter</taxon>
    </lineage>
</organism>
<protein>
    <recommendedName>
        <fullName evidence="2">SnoaL-like domain-containing protein</fullName>
    </recommendedName>
</protein>
<evidence type="ECO:0000313" key="3">
    <source>
        <dbReference type="EMBL" id="PWN07277.1"/>
    </source>
</evidence>
<keyword evidence="1" id="KW-0732">Signal</keyword>
<dbReference type="EMBL" id="QGGB01000004">
    <property type="protein sequence ID" value="PWN07277.1"/>
    <property type="molecule type" value="Genomic_DNA"/>
</dbReference>
<feature type="domain" description="SnoaL-like" evidence="2">
    <location>
        <begin position="41"/>
        <end position="161"/>
    </location>
</feature>
<evidence type="ECO:0000256" key="1">
    <source>
        <dbReference type="SAM" id="SignalP"/>
    </source>
</evidence>
<dbReference type="OrthoDB" id="1177502at2"/>
<name>A0A316TRR2_9BACT</name>